<keyword evidence="5" id="KW-0175">Coiled coil</keyword>
<evidence type="ECO:0000313" key="7">
    <source>
        <dbReference type="EMBL" id="JAT47335.1"/>
    </source>
</evidence>
<dbReference type="InterPro" id="IPR007656">
    <property type="entry name" value="GTD-bd"/>
</dbReference>
<evidence type="ECO:0000256" key="3">
    <source>
        <dbReference type="ARBA" id="ARBA00022989"/>
    </source>
</evidence>
<dbReference type="AlphaFoldDB" id="A0A1D1XY68"/>
<evidence type="ECO:0000313" key="8">
    <source>
        <dbReference type="EMBL" id="JAT63027.1"/>
    </source>
</evidence>
<dbReference type="EMBL" id="GDJX01020601">
    <property type="protein sequence ID" value="JAT47335.1"/>
    <property type="molecule type" value="Transcribed_RNA"/>
</dbReference>
<feature type="coiled-coil region" evidence="5">
    <location>
        <begin position="426"/>
        <end position="453"/>
    </location>
</feature>
<dbReference type="EMBL" id="GDJX01004909">
    <property type="protein sequence ID" value="JAT63027.1"/>
    <property type="molecule type" value="Transcribed_RNA"/>
</dbReference>
<dbReference type="PANTHER" id="PTHR31422:SF1">
    <property type="entry name" value="GTD-BINDING DOMAIN-CONTAINING PROTEIN"/>
    <property type="match status" value="1"/>
</dbReference>
<name>A0A1D1XY68_9ARAE</name>
<keyword evidence="2" id="KW-0812">Transmembrane</keyword>
<feature type="domain" description="GTD-binding" evidence="6">
    <location>
        <begin position="4"/>
        <end position="102"/>
    </location>
</feature>
<comment type="subcellular location">
    <subcellularLocation>
        <location evidence="1">Membrane</location>
    </subcellularLocation>
</comment>
<gene>
    <name evidence="7" type="primary">fam3c_6</name>
    <name evidence="8" type="synonym">fam3c_1</name>
    <name evidence="7" type="ORF">g.88870</name>
    <name evidence="8" type="ORF">g.88875</name>
</gene>
<keyword evidence="3" id="KW-1133">Transmembrane helix</keyword>
<reference evidence="7" key="1">
    <citation type="submission" date="2015-07" db="EMBL/GenBank/DDBJ databases">
        <title>Transcriptome Assembly of Anthurium amnicola.</title>
        <authorList>
            <person name="Suzuki J."/>
        </authorList>
    </citation>
    <scope>NUCLEOTIDE SEQUENCE</scope>
</reference>
<dbReference type="Pfam" id="PF04576">
    <property type="entry name" value="Zein-binding"/>
    <property type="match status" value="1"/>
</dbReference>
<dbReference type="GO" id="GO:0080115">
    <property type="term" value="F:myosin XI tail binding"/>
    <property type="evidence" value="ECO:0007669"/>
    <property type="project" value="UniProtKB-ARBA"/>
</dbReference>
<keyword evidence="4" id="KW-0472">Membrane</keyword>
<dbReference type="PROSITE" id="PS51775">
    <property type="entry name" value="GTD_BINDING"/>
    <property type="match status" value="1"/>
</dbReference>
<protein>
    <submittedName>
        <fullName evidence="7">Protein FAM3C</fullName>
    </submittedName>
</protein>
<evidence type="ECO:0000256" key="1">
    <source>
        <dbReference type="ARBA" id="ARBA00004370"/>
    </source>
</evidence>
<accession>A0A1D1XY68</accession>
<dbReference type="PANTHER" id="PTHR31422">
    <property type="entry name" value="BNAANNG28530D PROTEIN"/>
    <property type="match status" value="1"/>
</dbReference>
<evidence type="ECO:0000256" key="2">
    <source>
        <dbReference type="ARBA" id="ARBA00022692"/>
    </source>
</evidence>
<organism evidence="7">
    <name type="scientific">Anthurium amnicola</name>
    <dbReference type="NCBI Taxonomy" id="1678845"/>
    <lineage>
        <taxon>Eukaryota</taxon>
        <taxon>Viridiplantae</taxon>
        <taxon>Streptophyta</taxon>
        <taxon>Embryophyta</taxon>
        <taxon>Tracheophyta</taxon>
        <taxon>Spermatophyta</taxon>
        <taxon>Magnoliopsida</taxon>
        <taxon>Liliopsida</taxon>
        <taxon>Araceae</taxon>
        <taxon>Pothoideae</taxon>
        <taxon>Potheae</taxon>
        <taxon>Anthurium</taxon>
    </lineage>
</organism>
<dbReference type="GO" id="GO:0016020">
    <property type="term" value="C:membrane"/>
    <property type="evidence" value="ECO:0007669"/>
    <property type="project" value="UniProtKB-SubCell"/>
</dbReference>
<evidence type="ECO:0000256" key="5">
    <source>
        <dbReference type="SAM" id="Coils"/>
    </source>
</evidence>
<proteinExistence type="predicted"/>
<evidence type="ECO:0000259" key="6">
    <source>
        <dbReference type="PROSITE" id="PS51775"/>
    </source>
</evidence>
<sequence>MAESDLISLKGSPRDHYDMVQKLYAELEQEREASATAASEALSMILRLQGEKAAEILEACQYKRMAEEKILHDEESLAIFEEEMYQKDMEIASLKFQVKIYRDTLSKAVTSDPTLIEIDGFEMPSLSGTDASTGDMSLHGTVRRNFTLPSVGYTNKCHEMDFINEEVFSLPNRRSNPKIFGQFIKNTNVQENAGELSDLIEESPHSDCKFCCDRVEDKHIKMKEVSNSRRVEENLKSDCILAHSEFQMSMPAGSLSWGLGNRPYTSCPRASNDPFYDSEVKVTGTLLGVEGISSGHSSQSEYMESLEGFGSHCCSYLQGELPINTVHSARFHDVYEVPQGAKNYSSQSQNKLFNDCLPEIKDVPSTTYLMPKEAREYCFKDEEWLKKALLDGQYVITSAPTEGIGLDYNCAHMNPKNGVIFPQDVEELWQSDVKQLKKQLQVLEDDRKIVKQEHSDRGEQHLKLLRDIYEHLRMIYDQIKRPVKKQCHEEDTLVVSVIEAMLSFSA</sequence>
<evidence type="ECO:0000256" key="4">
    <source>
        <dbReference type="ARBA" id="ARBA00023136"/>
    </source>
</evidence>